<dbReference type="CDD" id="cd05233">
    <property type="entry name" value="SDR_c"/>
    <property type="match status" value="1"/>
</dbReference>
<keyword evidence="4" id="KW-1185">Reference proteome</keyword>
<gene>
    <name evidence="3" type="ORF">FTOL_05236</name>
</gene>
<dbReference type="Proteomes" id="UP001187734">
    <property type="component" value="Unassembled WGS sequence"/>
</dbReference>
<evidence type="ECO:0000313" key="4">
    <source>
        <dbReference type="Proteomes" id="UP001187734"/>
    </source>
</evidence>
<sequence length="279" mass="29159">MAQRVIVVTGAGGLGLAIARRLGSGRRLFMAEFSDQALDNARTSLRDSGYDVECHLVDVSNYQAVEDFARLAAAAGPLESIVHTAGVGVAGAAMGPRKTYEINLLGTANVVDAFLPFATRGTSLVCIASLAGHSTSLSQELERHLATAPRDQLLFHEELDVDAASPMQSYGIAKRGNQLRVAAAASSWGAKGARINSVSPGLIYTPMGQRELEGSSAAQIQATISTSPMQRIGTPDDVGSVVAFLCGPESSYITGTDILIDGGVLSAQFWPHSNLGTVE</sequence>
<protein>
    <submittedName>
        <fullName evidence="3">Related to dehydrogenases with different specificities (Related to short-chain alcohol dehydrogenases)</fullName>
    </submittedName>
</protein>
<keyword evidence="2" id="KW-0560">Oxidoreductase</keyword>
<dbReference type="AlphaFoldDB" id="A0AAE8M7E5"/>
<accession>A0AAE8M7E5</accession>
<dbReference type="Pfam" id="PF13561">
    <property type="entry name" value="adh_short_C2"/>
    <property type="match status" value="1"/>
</dbReference>
<dbReference type="PANTHER" id="PTHR43008:SF4">
    <property type="entry name" value="CHAIN DEHYDROGENASE, PUTATIVE (AFU_ORTHOLOGUE AFUA_4G08710)-RELATED"/>
    <property type="match status" value="1"/>
</dbReference>
<dbReference type="Gene3D" id="3.40.50.720">
    <property type="entry name" value="NAD(P)-binding Rossmann-like Domain"/>
    <property type="match status" value="1"/>
</dbReference>
<dbReference type="EMBL" id="ONZP01000167">
    <property type="protein sequence ID" value="SPJ75505.1"/>
    <property type="molecule type" value="Genomic_DNA"/>
</dbReference>
<reference evidence="3" key="1">
    <citation type="submission" date="2018-03" db="EMBL/GenBank/DDBJ databases">
        <authorList>
            <person name="Guldener U."/>
        </authorList>
    </citation>
    <scope>NUCLEOTIDE SEQUENCE</scope>
</reference>
<dbReference type="SUPFAM" id="SSF51735">
    <property type="entry name" value="NAD(P)-binding Rossmann-fold domains"/>
    <property type="match status" value="1"/>
</dbReference>
<dbReference type="PRINTS" id="PR00081">
    <property type="entry name" value="GDHRDH"/>
</dbReference>
<name>A0AAE8M7E5_9HYPO</name>
<evidence type="ECO:0000313" key="3">
    <source>
        <dbReference type="EMBL" id="SPJ75505.1"/>
    </source>
</evidence>
<evidence type="ECO:0000256" key="1">
    <source>
        <dbReference type="ARBA" id="ARBA00006484"/>
    </source>
</evidence>
<dbReference type="InterPro" id="IPR002347">
    <property type="entry name" value="SDR_fam"/>
</dbReference>
<dbReference type="InterPro" id="IPR036291">
    <property type="entry name" value="NAD(P)-bd_dom_sf"/>
</dbReference>
<comment type="similarity">
    <text evidence="1">Belongs to the short-chain dehydrogenases/reductases (SDR) family.</text>
</comment>
<comment type="caution">
    <text evidence="3">The sequence shown here is derived from an EMBL/GenBank/DDBJ whole genome shotgun (WGS) entry which is preliminary data.</text>
</comment>
<organism evidence="3 4">
    <name type="scientific">Fusarium torulosum</name>
    <dbReference type="NCBI Taxonomy" id="33205"/>
    <lineage>
        <taxon>Eukaryota</taxon>
        <taxon>Fungi</taxon>
        <taxon>Dikarya</taxon>
        <taxon>Ascomycota</taxon>
        <taxon>Pezizomycotina</taxon>
        <taxon>Sordariomycetes</taxon>
        <taxon>Hypocreomycetidae</taxon>
        <taxon>Hypocreales</taxon>
        <taxon>Nectriaceae</taxon>
        <taxon>Fusarium</taxon>
    </lineage>
</organism>
<dbReference type="Pfam" id="PF00106">
    <property type="entry name" value="adh_short"/>
    <property type="match status" value="1"/>
</dbReference>
<dbReference type="GO" id="GO:0016616">
    <property type="term" value="F:oxidoreductase activity, acting on the CH-OH group of donors, NAD or NADP as acceptor"/>
    <property type="evidence" value="ECO:0007669"/>
    <property type="project" value="UniProtKB-ARBA"/>
</dbReference>
<evidence type="ECO:0000256" key="2">
    <source>
        <dbReference type="ARBA" id="ARBA00023002"/>
    </source>
</evidence>
<dbReference type="GO" id="GO:0050664">
    <property type="term" value="F:oxidoreductase activity, acting on NAD(P)H, oxygen as acceptor"/>
    <property type="evidence" value="ECO:0007669"/>
    <property type="project" value="TreeGrafter"/>
</dbReference>
<dbReference type="PANTHER" id="PTHR43008">
    <property type="entry name" value="BENZIL REDUCTASE"/>
    <property type="match status" value="1"/>
</dbReference>
<proteinExistence type="inferred from homology"/>